<evidence type="ECO:0000313" key="3">
    <source>
        <dbReference type="Proteomes" id="UP000273145"/>
    </source>
</evidence>
<feature type="domain" description="DUF1266" evidence="1">
    <location>
        <begin position="109"/>
        <end position="264"/>
    </location>
</feature>
<name>A0A3Q8S3P9_9BACL</name>
<dbReference type="KEGG" id="plen:EIM92_02900"/>
<dbReference type="AlphaFoldDB" id="A0A3Q8S3P9"/>
<dbReference type="OrthoDB" id="2880836at2"/>
<protein>
    <submittedName>
        <fullName evidence="2">DUF1266 domain-containing protein</fullName>
    </submittedName>
</protein>
<organism evidence="2 3">
    <name type="scientific">Paenibacillus lentus</name>
    <dbReference type="NCBI Taxonomy" id="1338368"/>
    <lineage>
        <taxon>Bacteria</taxon>
        <taxon>Bacillati</taxon>
        <taxon>Bacillota</taxon>
        <taxon>Bacilli</taxon>
        <taxon>Bacillales</taxon>
        <taxon>Paenibacillaceae</taxon>
        <taxon>Paenibacillus</taxon>
    </lineage>
</organism>
<evidence type="ECO:0000313" key="2">
    <source>
        <dbReference type="EMBL" id="AZK45278.1"/>
    </source>
</evidence>
<evidence type="ECO:0000259" key="1">
    <source>
        <dbReference type="Pfam" id="PF06889"/>
    </source>
</evidence>
<sequence>MSSQRTESAETTRLANCLQGSCIYLHYFFSSTSRSFRSCADNGDIFATTKQWEVIYPMNLDTQEERKAWMPYVHAVLSLCSIGREVGYFVVNPKMQYQMWNRMRSFLSQHEIRDKEQLITNIEWYLETGRRDEFFRDSCYLSMLSAAERSRYIQFLTNEQRRRQLSVVNRYLWSLSPGGIAAYDYSWTMLKCFAGKQVGYLSEDEMWRYIGQIIPMIKENFSDWDAYIASYAIGQSYLQHEHPFSFVSKNRKYIMQLMNSLQNPMLQFKP</sequence>
<dbReference type="Proteomes" id="UP000273145">
    <property type="component" value="Chromosome"/>
</dbReference>
<dbReference type="Pfam" id="PF06889">
    <property type="entry name" value="DUF1266"/>
    <property type="match status" value="1"/>
</dbReference>
<gene>
    <name evidence="2" type="ORF">EIM92_02900</name>
</gene>
<proteinExistence type="predicted"/>
<accession>A0A3Q8S3P9</accession>
<keyword evidence="3" id="KW-1185">Reference proteome</keyword>
<reference evidence="2 3" key="1">
    <citation type="submission" date="2018-11" db="EMBL/GenBank/DDBJ databases">
        <title>Genome sequencing of Paenibacillus lentus DSM25539(T).</title>
        <authorList>
            <person name="Kook J.-K."/>
            <person name="Park S.-N."/>
            <person name="Lim Y.K."/>
        </authorList>
    </citation>
    <scope>NUCLEOTIDE SEQUENCE [LARGE SCALE GENOMIC DNA]</scope>
    <source>
        <strain evidence="2 3">DSM 25539</strain>
    </source>
</reference>
<dbReference type="EMBL" id="CP034248">
    <property type="protein sequence ID" value="AZK45278.1"/>
    <property type="molecule type" value="Genomic_DNA"/>
</dbReference>
<dbReference type="InterPro" id="IPR009677">
    <property type="entry name" value="DUF1266"/>
</dbReference>